<feature type="domain" description="Orotidine 5'-phosphate decarboxylase" evidence="2">
    <location>
        <begin position="2"/>
        <end position="202"/>
    </location>
</feature>
<protein>
    <submittedName>
        <fullName evidence="3">3-hexulose-6-phosphate synthase</fullName>
    </submittedName>
</protein>
<dbReference type="PANTHER" id="PTHR35039:SF3">
    <property type="entry name" value="3-KETO-L-GULONATE-6-PHOSPHATE DECARBOXYLASE SGBH-RELATED"/>
    <property type="match status" value="1"/>
</dbReference>
<dbReference type="GO" id="GO:0033982">
    <property type="term" value="F:3-dehydro-L-gulonate-6-phosphate decarboxylase activity"/>
    <property type="evidence" value="ECO:0007669"/>
    <property type="project" value="TreeGrafter"/>
</dbReference>
<dbReference type="SMART" id="SM00934">
    <property type="entry name" value="OMPdecase"/>
    <property type="match status" value="1"/>
</dbReference>
<reference evidence="3 4" key="1">
    <citation type="journal article" date="2015" name="Genome Announc.">
        <title>Expanding the biotechnology potential of lactobacilli through comparative genomics of 213 strains and associated genera.</title>
        <authorList>
            <person name="Sun Z."/>
            <person name="Harris H.M."/>
            <person name="McCann A."/>
            <person name="Guo C."/>
            <person name="Argimon S."/>
            <person name="Zhang W."/>
            <person name="Yang X."/>
            <person name="Jeffery I.B."/>
            <person name="Cooney J.C."/>
            <person name="Kagawa T.F."/>
            <person name="Liu W."/>
            <person name="Song Y."/>
            <person name="Salvetti E."/>
            <person name="Wrobel A."/>
            <person name="Rasinkangas P."/>
            <person name="Parkhill J."/>
            <person name="Rea M.C."/>
            <person name="O'Sullivan O."/>
            <person name="Ritari J."/>
            <person name="Douillard F.P."/>
            <person name="Paul Ross R."/>
            <person name="Yang R."/>
            <person name="Briner A.E."/>
            <person name="Felis G.E."/>
            <person name="de Vos W.M."/>
            <person name="Barrangou R."/>
            <person name="Klaenhammer T.R."/>
            <person name="Caufield P.W."/>
            <person name="Cui Y."/>
            <person name="Zhang H."/>
            <person name="O'Toole P.W."/>
        </authorList>
    </citation>
    <scope>NUCLEOTIDE SEQUENCE [LARGE SCALE GENOMIC DNA]</scope>
    <source>
        <strain evidence="3 4">DSM 20178</strain>
    </source>
</reference>
<evidence type="ECO:0000313" key="3">
    <source>
        <dbReference type="EMBL" id="KRK13114.1"/>
    </source>
</evidence>
<proteinExistence type="predicted"/>
<dbReference type="PATRIC" id="fig|1423816.3.peg.1366"/>
<dbReference type="EMBL" id="AZCT01000002">
    <property type="protein sequence ID" value="KRK13114.1"/>
    <property type="molecule type" value="Genomic_DNA"/>
</dbReference>
<dbReference type="PANTHER" id="PTHR35039">
    <property type="entry name" value="3-KETO-L-GULONATE-6-PHOSPHATE DECARBOXYLASE SGBH-RELATED"/>
    <property type="match status" value="1"/>
</dbReference>
<dbReference type="GO" id="GO:0004590">
    <property type="term" value="F:orotidine-5'-phosphate decarboxylase activity"/>
    <property type="evidence" value="ECO:0007669"/>
    <property type="project" value="InterPro"/>
</dbReference>
<dbReference type="Gene3D" id="3.20.20.70">
    <property type="entry name" value="Aldolase class I"/>
    <property type="match status" value="1"/>
</dbReference>
<organism evidence="3 4">
    <name type="scientific">Lacticaseibacillus zeae DSM 20178 = KCTC 3804</name>
    <dbReference type="NCBI Taxonomy" id="1423816"/>
    <lineage>
        <taxon>Bacteria</taxon>
        <taxon>Bacillati</taxon>
        <taxon>Bacillota</taxon>
        <taxon>Bacilli</taxon>
        <taxon>Lactobacillales</taxon>
        <taxon>Lactobacillaceae</taxon>
        <taxon>Lacticaseibacillus</taxon>
    </lineage>
</organism>
<dbReference type="eggNOG" id="COG0269">
    <property type="taxonomic scope" value="Bacteria"/>
</dbReference>
<dbReference type="SUPFAM" id="SSF51366">
    <property type="entry name" value="Ribulose-phoshate binding barrel"/>
    <property type="match status" value="1"/>
</dbReference>
<dbReference type="AlphaFoldDB" id="A0A0R1F286"/>
<keyword evidence="1" id="KW-0456">Lyase</keyword>
<dbReference type="RefSeq" id="WP_010490548.1">
    <property type="nucleotide sequence ID" value="NZ_AZCT01000002.1"/>
</dbReference>
<comment type="caution">
    <text evidence="3">The sequence shown here is derived from an EMBL/GenBank/DDBJ whole genome shotgun (WGS) entry which is preliminary data.</text>
</comment>
<gene>
    <name evidence="3" type="ORF">FD51_GL001306</name>
</gene>
<dbReference type="GO" id="GO:0019854">
    <property type="term" value="P:L-ascorbic acid catabolic process"/>
    <property type="evidence" value="ECO:0007669"/>
    <property type="project" value="TreeGrafter"/>
</dbReference>
<sequence length="208" mass="21730">MKLQVAIDRVPLADAVALAQQLDGKVAIIEMGTSLVKDEGLAGFRAMRAAIRTSQLLIDLKTIDEGGYEFKQGFAAGADILTVMGAASLATLKTTAAATDAAKKEMMIDLMEVDAAKQQVISIFPNAIYALHHSTDRQDHLDPTATVADFHAAFPQLKRLAIAGGIDLAGATALAAQGLTEIVIIGSAITKAADPVATAQQFMEAINA</sequence>
<dbReference type="InterPro" id="IPR013785">
    <property type="entry name" value="Aldolase_TIM"/>
</dbReference>
<evidence type="ECO:0000259" key="2">
    <source>
        <dbReference type="SMART" id="SM00934"/>
    </source>
</evidence>
<evidence type="ECO:0000313" key="4">
    <source>
        <dbReference type="Proteomes" id="UP000051984"/>
    </source>
</evidence>
<dbReference type="GO" id="GO:0006207">
    <property type="term" value="P:'de novo' pyrimidine nucleobase biosynthetic process"/>
    <property type="evidence" value="ECO:0007669"/>
    <property type="project" value="InterPro"/>
</dbReference>
<accession>A0A0R1F286</accession>
<dbReference type="InterPro" id="IPR001754">
    <property type="entry name" value="OMPdeCOase_dom"/>
</dbReference>
<name>A0A0R1F286_LACZE</name>
<evidence type="ECO:0000256" key="1">
    <source>
        <dbReference type="ARBA" id="ARBA00023239"/>
    </source>
</evidence>
<dbReference type="InterPro" id="IPR011060">
    <property type="entry name" value="RibuloseP-bd_barrel"/>
</dbReference>
<dbReference type="Pfam" id="PF00215">
    <property type="entry name" value="OMPdecase"/>
    <property type="match status" value="1"/>
</dbReference>
<dbReference type="Proteomes" id="UP000051984">
    <property type="component" value="Unassembled WGS sequence"/>
</dbReference>